<protein>
    <submittedName>
        <fullName evidence="2">Uncharacterized protein</fullName>
    </submittedName>
</protein>
<accession>K1TQZ1</accession>
<feature type="transmembrane region" description="Helical" evidence="1">
    <location>
        <begin position="12"/>
        <end position="31"/>
    </location>
</feature>
<evidence type="ECO:0000256" key="1">
    <source>
        <dbReference type="SAM" id="Phobius"/>
    </source>
</evidence>
<proteinExistence type="predicted"/>
<organism evidence="2">
    <name type="scientific">human gut metagenome</name>
    <dbReference type="NCBI Taxonomy" id="408170"/>
    <lineage>
        <taxon>unclassified sequences</taxon>
        <taxon>metagenomes</taxon>
        <taxon>organismal metagenomes</taxon>
    </lineage>
</organism>
<feature type="transmembrane region" description="Helical" evidence="1">
    <location>
        <begin position="72"/>
        <end position="94"/>
    </location>
</feature>
<dbReference type="EMBL" id="AJWY01005793">
    <property type="protein sequence ID" value="EKC68660.1"/>
    <property type="molecule type" value="Genomic_DNA"/>
</dbReference>
<dbReference type="AlphaFoldDB" id="K1TQZ1"/>
<keyword evidence="1" id="KW-0472">Membrane</keyword>
<name>K1TQZ1_9ZZZZ</name>
<keyword evidence="1" id="KW-0812">Transmembrane</keyword>
<feature type="transmembrane region" description="Helical" evidence="1">
    <location>
        <begin position="43"/>
        <end position="66"/>
    </location>
</feature>
<evidence type="ECO:0000313" key="2">
    <source>
        <dbReference type="EMBL" id="EKC68660.1"/>
    </source>
</evidence>
<keyword evidence="1" id="KW-1133">Transmembrane helix</keyword>
<gene>
    <name evidence="2" type="ORF">LEA_08679</name>
</gene>
<comment type="caution">
    <text evidence="2">The sequence shown here is derived from an EMBL/GenBank/DDBJ whole genome shotgun (WGS) entry which is preliminary data.</text>
</comment>
<sequence>MLIFNVSLSEITLPIVLGFWLLMRAFATIGLGGDMNALEIPGAGWTVFTGILLLLCAVWILLQPLVFGRTAVLVWVSISLLFAGTGACSLAFQLRCSHPNDGGREH</sequence>
<reference evidence="2" key="1">
    <citation type="journal article" date="2013" name="Environ. Microbiol.">
        <title>Microbiota from the distal guts of lean and obese adolescents exhibit partial functional redundancy besides clear differences in community structure.</title>
        <authorList>
            <person name="Ferrer M."/>
            <person name="Ruiz A."/>
            <person name="Lanza F."/>
            <person name="Haange S.B."/>
            <person name="Oberbach A."/>
            <person name="Till H."/>
            <person name="Bargiela R."/>
            <person name="Campoy C."/>
            <person name="Segura M.T."/>
            <person name="Richter M."/>
            <person name="von Bergen M."/>
            <person name="Seifert J."/>
            <person name="Suarez A."/>
        </authorList>
    </citation>
    <scope>NUCLEOTIDE SEQUENCE</scope>
</reference>